<dbReference type="Proteomes" id="UP001062165">
    <property type="component" value="Chromosome"/>
</dbReference>
<keyword evidence="9" id="KW-1185">Reference proteome</keyword>
<keyword evidence="4 6" id="KW-0501">Molybdenum cofactor biosynthesis</keyword>
<dbReference type="CDD" id="cd00887">
    <property type="entry name" value="MoeA"/>
    <property type="match status" value="1"/>
</dbReference>
<dbReference type="InterPro" id="IPR036688">
    <property type="entry name" value="MoeA_C_domain_IV_sf"/>
</dbReference>
<evidence type="ECO:0000313" key="9">
    <source>
        <dbReference type="Proteomes" id="UP001062165"/>
    </source>
</evidence>
<dbReference type="InterPro" id="IPR008284">
    <property type="entry name" value="MoCF_biosynth_CS"/>
</dbReference>
<reference evidence="8" key="1">
    <citation type="submission" date="2022-10" db="EMBL/GenBank/DDBJ databases">
        <title>Comparative genomics and taxonomic characterization of three novel marine species of genus Reichenbachiella exhibiting antioxidant and polysaccharide degradation activities.</title>
        <authorList>
            <person name="Muhammad N."/>
            <person name="Lee Y.-J."/>
            <person name="Ko J."/>
            <person name="Kim S.-G."/>
        </authorList>
    </citation>
    <scope>NUCLEOTIDE SEQUENCE</scope>
    <source>
        <strain evidence="8">Wsw4-B4</strain>
    </source>
</reference>
<keyword evidence="6" id="KW-0460">Magnesium</keyword>
<organism evidence="8 9">
    <name type="scientific">Reichenbachiella carrageenanivorans</name>
    <dbReference type="NCBI Taxonomy" id="2979869"/>
    <lineage>
        <taxon>Bacteria</taxon>
        <taxon>Pseudomonadati</taxon>
        <taxon>Bacteroidota</taxon>
        <taxon>Cytophagia</taxon>
        <taxon>Cytophagales</taxon>
        <taxon>Reichenbachiellaceae</taxon>
        <taxon>Reichenbachiella</taxon>
    </lineage>
</organism>
<dbReference type="Pfam" id="PF00994">
    <property type="entry name" value="MoCF_biosynth"/>
    <property type="match status" value="1"/>
</dbReference>
<keyword evidence="6" id="KW-0479">Metal-binding</keyword>
<evidence type="ECO:0000256" key="2">
    <source>
        <dbReference type="ARBA" id="ARBA00005046"/>
    </source>
</evidence>
<dbReference type="EMBL" id="CP106735">
    <property type="protein sequence ID" value="UXX77987.1"/>
    <property type="molecule type" value="Genomic_DNA"/>
</dbReference>
<dbReference type="InterPro" id="IPR036425">
    <property type="entry name" value="MoaB/Mog-like_dom_sf"/>
</dbReference>
<feature type="domain" description="MoaB/Mog" evidence="7">
    <location>
        <begin position="180"/>
        <end position="319"/>
    </location>
</feature>
<keyword evidence="6" id="KW-0500">Molybdenum</keyword>
<dbReference type="SUPFAM" id="SSF53218">
    <property type="entry name" value="Molybdenum cofactor biosynthesis proteins"/>
    <property type="match status" value="1"/>
</dbReference>
<comment type="catalytic activity">
    <reaction evidence="5">
        <text>adenylyl-molybdopterin + molybdate = Mo-molybdopterin + AMP + H(+)</text>
        <dbReference type="Rhea" id="RHEA:35047"/>
        <dbReference type="ChEBI" id="CHEBI:15378"/>
        <dbReference type="ChEBI" id="CHEBI:36264"/>
        <dbReference type="ChEBI" id="CHEBI:62727"/>
        <dbReference type="ChEBI" id="CHEBI:71302"/>
        <dbReference type="ChEBI" id="CHEBI:456215"/>
        <dbReference type="EC" id="2.10.1.1"/>
    </reaction>
</comment>
<dbReference type="EC" id="2.10.1.1" evidence="6"/>
<sequence length="406" mass="45171">MISVDEAKNIIDSQSIQWGAISLPIEECMGEVLAEDICADRDFPPFDRVAMDGIAVSFDAYATGCRTFQVQEAQLAGVPAVSLKSDRYAIEIMTGAVLSGNCDLVIRYEDLEFYEQDRTKWVRVLDEGASRWKNIHRQGSDQQKGELLIAKGVVVTAAEVAIMATVGRSMVLANKKPKVAIVSTGDELVEVAEVPLSYQIRMSNSIAIQASLCQVRIPNQRFHLPDSKEQLQAKVETILQEFDIVLLSGGVSKGKADYLPEVLEVLGVRKMFHRVAQKPGKPFWFGMHTTGKPVFAFPGNPISTYLCFRVYFLPFLMQRLGSPMHEKWALLQEEVTFNPDLGYFVQVRSEVRPDGTVAVWPETGNGSGDLANLAKSDAFLYLPAKQSRYLVGEFYPYYSFDISSLA</sequence>
<keyword evidence="6" id="KW-0808">Transferase</keyword>
<dbReference type="Gene3D" id="3.90.105.10">
    <property type="entry name" value="Molybdopterin biosynthesis moea protein, domain 2"/>
    <property type="match status" value="1"/>
</dbReference>
<accession>A0ABY6CVQ2</accession>
<dbReference type="InterPro" id="IPR005111">
    <property type="entry name" value="MoeA_C_domain_IV"/>
</dbReference>
<comment type="cofactor">
    <cofactor evidence="6">
        <name>Mg(2+)</name>
        <dbReference type="ChEBI" id="CHEBI:18420"/>
    </cofactor>
</comment>
<evidence type="ECO:0000256" key="1">
    <source>
        <dbReference type="ARBA" id="ARBA00002901"/>
    </source>
</evidence>
<gene>
    <name evidence="8" type="ORF">N7E81_11510</name>
</gene>
<dbReference type="PANTHER" id="PTHR10192:SF5">
    <property type="entry name" value="GEPHYRIN"/>
    <property type="match status" value="1"/>
</dbReference>
<protein>
    <recommendedName>
        <fullName evidence="6">Molybdopterin molybdenumtransferase</fullName>
        <ecNumber evidence="6">2.10.1.1</ecNumber>
    </recommendedName>
</protein>
<dbReference type="InterPro" id="IPR005110">
    <property type="entry name" value="MoeA_linker/N"/>
</dbReference>
<dbReference type="SUPFAM" id="SSF63882">
    <property type="entry name" value="MoeA N-terminal region -like"/>
    <property type="match status" value="1"/>
</dbReference>
<dbReference type="InterPro" id="IPR001453">
    <property type="entry name" value="MoaB/Mog_dom"/>
</dbReference>
<evidence type="ECO:0000313" key="8">
    <source>
        <dbReference type="EMBL" id="UXX77987.1"/>
    </source>
</evidence>
<name>A0ABY6CVQ2_9BACT</name>
<dbReference type="InterPro" id="IPR036135">
    <property type="entry name" value="MoeA_linker/N_sf"/>
</dbReference>
<dbReference type="Pfam" id="PF03454">
    <property type="entry name" value="MoeA_C"/>
    <property type="match status" value="1"/>
</dbReference>
<dbReference type="PROSITE" id="PS01079">
    <property type="entry name" value="MOCF_BIOSYNTHESIS_2"/>
    <property type="match status" value="1"/>
</dbReference>
<dbReference type="Gene3D" id="3.40.980.10">
    <property type="entry name" value="MoaB/Mog-like domain"/>
    <property type="match status" value="1"/>
</dbReference>
<dbReference type="Gene3D" id="2.40.340.10">
    <property type="entry name" value="MoeA, C-terminal, domain IV"/>
    <property type="match status" value="1"/>
</dbReference>
<evidence type="ECO:0000259" key="7">
    <source>
        <dbReference type="SMART" id="SM00852"/>
    </source>
</evidence>
<evidence type="ECO:0000256" key="3">
    <source>
        <dbReference type="ARBA" id="ARBA00010763"/>
    </source>
</evidence>
<comment type="similarity">
    <text evidence="3 6">Belongs to the MoeA family.</text>
</comment>
<dbReference type="PANTHER" id="PTHR10192">
    <property type="entry name" value="MOLYBDOPTERIN BIOSYNTHESIS PROTEIN"/>
    <property type="match status" value="1"/>
</dbReference>
<comment type="function">
    <text evidence="1 6">Catalyzes the insertion of molybdate into adenylated molybdopterin with the concomitant release of AMP.</text>
</comment>
<evidence type="ECO:0000256" key="4">
    <source>
        <dbReference type="ARBA" id="ARBA00023150"/>
    </source>
</evidence>
<evidence type="ECO:0000256" key="5">
    <source>
        <dbReference type="ARBA" id="ARBA00047317"/>
    </source>
</evidence>
<dbReference type="Pfam" id="PF03453">
    <property type="entry name" value="MoeA_N"/>
    <property type="match status" value="1"/>
</dbReference>
<dbReference type="Gene3D" id="2.170.190.11">
    <property type="entry name" value="Molybdopterin biosynthesis moea protein, domain 3"/>
    <property type="match status" value="1"/>
</dbReference>
<dbReference type="SMART" id="SM00852">
    <property type="entry name" value="MoCF_biosynth"/>
    <property type="match status" value="1"/>
</dbReference>
<evidence type="ECO:0000256" key="6">
    <source>
        <dbReference type="RuleBase" id="RU365090"/>
    </source>
</evidence>
<comment type="pathway">
    <text evidence="2 6">Cofactor biosynthesis; molybdopterin biosynthesis.</text>
</comment>
<dbReference type="NCBIfam" id="TIGR00177">
    <property type="entry name" value="molyb_syn"/>
    <property type="match status" value="1"/>
</dbReference>
<proteinExistence type="inferred from homology"/>
<dbReference type="RefSeq" id="WP_263049734.1">
    <property type="nucleotide sequence ID" value="NZ_CP106735.1"/>
</dbReference>
<dbReference type="InterPro" id="IPR038987">
    <property type="entry name" value="MoeA-like"/>
</dbReference>
<dbReference type="SUPFAM" id="SSF63867">
    <property type="entry name" value="MoeA C-terminal domain-like"/>
    <property type="match status" value="1"/>
</dbReference>